<feature type="compositionally biased region" description="Basic and acidic residues" evidence="1">
    <location>
        <begin position="88"/>
        <end position="97"/>
    </location>
</feature>
<keyword evidence="3" id="KW-1185">Reference proteome</keyword>
<reference evidence="2 3" key="1">
    <citation type="journal article" date="2014" name="Int. J. Syst. Evol. Microbiol.">
        <title>Complete genome sequence of Corynebacterium casei LMG S-19264T (=DSM 44701T), isolated from a smear-ripened cheese.</title>
        <authorList>
            <consortium name="US DOE Joint Genome Institute (JGI-PGF)"/>
            <person name="Walter F."/>
            <person name="Albersmeier A."/>
            <person name="Kalinowski J."/>
            <person name="Ruckert C."/>
        </authorList>
    </citation>
    <scope>NUCLEOTIDE SEQUENCE [LARGE SCALE GENOMIC DNA]</scope>
    <source>
        <strain evidence="2 3">JCM 4677</strain>
    </source>
</reference>
<dbReference type="RefSeq" id="WP_055515362.1">
    <property type="nucleotide sequence ID" value="NZ_AP023440.1"/>
</dbReference>
<accession>A0A7G1PD55</accession>
<proteinExistence type="predicted"/>
<dbReference type="KEGG" id="sgm:GCM10017557_58740"/>
<feature type="region of interest" description="Disordered" evidence="1">
    <location>
        <begin position="83"/>
        <end position="104"/>
    </location>
</feature>
<gene>
    <name evidence="2" type="ORF">GCM10017557_58740</name>
</gene>
<evidence type="ECO:0000256" key="1">
    <source>
        <dbReference type="SAM" id="MobiDB-lite"/>
    </source>
</evidence>
<evidence type="ECO:0000313" key="3">
    <source>
        <dbReference type="Proteomes" id="UP000516444"/>
    </source>
</evidence>
<evidence type="ECO:0008006" key="4">
    <source>
        <dbReference type="Google" id="ProtNLM"/>
    </source>
</evidence>
<name>A0A7G1PD55_9ACTN</name>
<organism evidence="2 3">
    <name type="scientific">Streptomyces aurantiacus</name>
    <dbReference type="NCBI Taxonomy" id="47760"/>
    <lineage>
        <taxon>Bacteria</taxon>
        <taxon>Bacillati</taxon>
        <taxon>Actinomycetota</taxon>
        <taxon>Actinomycetes</taxon>
        <taxon>Kitasatosporales</taxon>
        <taxon>Streptomycetaceae</taxon>
        <taxon>Streptomyces</taxon>
        <taxon>Streptomyces aurantiacus group</taxon>
    </lineage>
</organism>
<dbReference type="OrthoDB" id="4144896at2"/>
<evidence type="ECO:0000313" key="2">
    <source>
        <dbReference type="EMBL" id="BCL31015.1"/>
    </source>
</evidence>
<dbReference type="AlphaFoldDB" id="A0A7G1PD55"/>
<sequence length="104" mass="11454">MSYVFYDPETSPAHQDHIIAHEFAHILKGHRGSTTLPAPDGGGLLSLLDPALIAAFLGRTGYAEHDEQEAEMVGSFLQAHANSYRPPTRSEEADRITRTLLRRG</sequence>
<dbReference type="EMBL" id="AP023440">
    <property type="protein sequence ID" value="BCL31015.1"/>
    <property type="molecule type" value="Genomic_DNA"/>
</dbReference>
<dbReference type="Proteomes" id="UP000516444">
    <property type="component" value="Chromosome"/>
</dbReference>
<protein>
    <recommendedName>
        <fullName evidence="4">Secondary metabolite protein</fullName>
    </recommendedName>
</protein>